<feature type="domain" description="Urease accessory protein UreH-like transmembrane" evidence="2">
    <location>
        <begin position="9"/>
        <end position="212"/>
    </location>
</feature>
<reference evidence="4 6" key="1">
    <citation type="submission" date="2022-07" db="EMBL/GenBank/DDBJ databases">
        <authorList>
            <person name="Criscuolo A."/>
        </authorList>
    </citation>
    <scope>NUCLEOTIDE SEQUENCE</scope>
    <source>
        <strain evidence="6">CIP 111951</strain>
        <strain evidence="4">CIP111854</strain>
        <strain evidence="3">CIP111951</strain>
    </source>
</reference>
<feature type="transmembrane region" description="Helical" evidence="1">
    <location>
        <begin position="133"/>
        <end position="156"/>
    </location>
</feature>
<evidence type="ECO:0000259" key="2">
    <source>
        <dbReference type="Pfam" id="PF13386"/>
    </source>
</evidence>
<feature type="transmembrane region" description="Helical" evidence="1">
    <location>
        <begin position="6"/>
        <end position="31"/>
    </location>
</feature>
<proteinExistence type="predicted"/>
<sequence>MNEINLFSAFIMGLIGSGHCLVMCGGIASSLQLASNSLKPWRVSILYNIGRASSYMFAGALVATLGSSFAKQNTTFSVSLKLLSGVFMLLVGVYVMRLASSLKWLESVAKMAVWQHLIKLNKYLLPVKNYPRVLGYGMLWGWLPCGLVYSALIWTLQAQSAAHGALIMLCFALGTVPAMLLVGQSAAQLSRFLNHNLVRLGFGSIFIWYGIYLLIIATDKLVH</sequence>
<feature type="transmembrane region" description="Helical" evidence="1">
    <location>
        <begin position="76"/>
        <end position="96"/>
    </location>
</feature>
<keyword evidence="1" id="KW-0472">Membrane</keyword>
<dbReference type="Proteomes" id="UP001152485">
    <property type="component" value="Unassembled WGS sequence"/>
</dbReference>
<evidence type="ECO:0000256" key="1">
    <source>
        <dbReference type="SAM" id="Phobius"/>
    </source>
</evidence>
<dbReference type="EMBL" id="CAMAPD010000007">
    <property type="protein sequence ID" value="CAH9057970.1"/>
    <property type="molecule type" value="Genomic_DNA"/>
</dbReference>
<dbReference type="Proteomes" id="UP001152467">
    <property type="component" value="Unassembled WGS sequence"/>
</dbReference>
<protein>
    <recommendedName>
        <fullName evidence="2">Urease accessory protein UreH-like transmembrane domain-containing protein</fullName>
    </recommendedName>
</protein>
<comment type="caution">
    <text evidence="4">The sequence shown here is derived from an EMBL/GenBank/DDBJ whole genome shotgun (WGS) entry which is preliminary data.</text>
</comment>
<dbReference type="PANTHER" id="PTHR42208">
    <property type="entry name" value="HEAVY METAL TRANSPORTER-RELATED"/>
    <property type="match status" value="1"/>
</dbReference>
<evidence type="ECO:0000313" key="5">
    <source>
        <dbReference type="Proteomes" id="UP001152467"/>
    </source>
</evidence>
<dbReference type="EMBL" id="CAMAPC010000007">
    <property type="protein sequence ID" value="CAH9058717.1"/>
    <property type="molecule type" value="Genomic_DNA"/>
</dbReference>
<dbReference type="Pfam" id="PF13386">
    <property type="entry name" value="DsbD_2"/>
    <property type="match status" value="1"/>
</dbReference>
<accession>A0A9W4QY91</accession>
<dbReference type="RefSeq" id="WP_261592935.1">
    <property type="nucleotide sequence ID" value="NZ_CAMAPC010000007.1"/>
</dbReference>
<evidence type="ECO:0000313" key="3">
    <source>
        <dbReference type="EMBL" id="CAH9057970.1"/>
    </source>
</evidence>
<evidence type="ECO:0000313" key="4">
    <source>
        <dbReference type="EMBL" id="CAH9058717.1"/>
    </source>
</evidence>
<gene>
    <name evidence="4" type="ORF">PSECIP111854_02259</name>
    <name evidence="3" type="ORF">PSECIP111951_01775</name>
</gene>
<name>A0A9W4QY91_9GAMM</name>
<feature type="transmembrane region" description="Helical" evidence="1">
    <location>
        <begin position="162"/>
        <end position="185"/>
    </location>
</feature>
<keyword evidence="1" id="KW-1133">Transmembrane helix</keyword>
<feature type="transmembrane region" description="Helical" evidence="1">
    <location>
        <begin position="52"/>
        <end position="70"/>
    </location>
</feature>
<keyword evidence="1" id="KW-0812">Transmembrane</keyword>
<evidence type="ECO:0000313" key="6">
    <source>
        <dbReference type="Proteomes" id="UP001152485"/>
    </source>
</evidence>
<dbReference type="InterPro" id="IPR039447">
    <property type="entry name" value="UreH-like_TM_dom"/>
</dbReference>
<keyword evidence="5" id="KW-1185">Reference proteome</keyword>
<dbReference type="AlphaFoldDB" id="A0A9W4QY91"/>
<organism evidence="4 5">
    <name type="scientific">Pseudoalteromonas holothuriae</name>
    <dbReference type="NCBI Taxonomy" id="2963714"/>
    <lineage>
        <taxon>Bacteria</taxon>
        <taxon>Pseudomonadati</taxon>
        <taxon>Pseudomonadota</taxon>
        <taxon>Gammaproteobacteria</taxon>
        <taxon>Alteromonadales</taxon>
        <taxon>Pseudoalteromonadaceae</taxon>
        <taxon>Pseudoalteromonas</taxon>
    </lineage>
</organism>
<feature type="transmembrane region" description="Helical" evidence="1">
    <location>
        <begin position="197"/>
        <end position="217"/>
    </location>
</feature>
<dbReference type="PANTHER" id="PTHR42208:SF1">
    <property type="entry name" value="HEAVY METAL TRANSPORTER"/>
    <property type="match status" value="1"/>
</dbReference>